<evidence type="ECO:0000259" key="3">
    <source>
        <dbReference type="Pfam" id="PF12770"/>
    </source>
</evidence>
<gene>
    <name evidence="4" type="ORF">DCF17_02070</name>
</gene>
<dbReference type="PROSITE" id="PS50005">
    <property type="entry name" value="TPR"/>
    <property type="match status" value="3"/>
</dbReference>
<dbReference type="Gene3D" id="1.25.40.10">
    <property type="entry name" value="Tetratricopeptide repeat domain"/>
    <property type="match status" value="2"/>
</dbReference>
<evidence type="ECO:0000313" key="4">
    <source>
        <dbReference type="EMBL" id="PZO45296.1"/>
    </source>
</evidence>
<dbReference type="InterPro" id="IPR027417">
    <property type="entry name" value="P-loop_NTPase"/>
</dbReference>
<protein>
    <submittedName>
        <fullName evidence="4">Tfp pilus assembly protein PilF</fullName>
    </submittedName>
</protein>
<comment type="caution">
    <text evidence="4">The sequence shown here is derived from an EMBL/GenBank/DDBJ whole genome shotgun (WGS) entry which is preliminary data.</text>
</comment>
<dbReference type="InterPro" id="IPR024983">
    <property type="entry name" value="CHAT_dom"/>
</dbReference>
<dbReference type="SUPFAM" id="SSF48452">
    <property type="entry name" value="TPR-like"/>
    <property type="match status" value="1"/>
</dbReference>
<sequence length="1162" mass="132178">MPTITLCEQRQLAPNQFQATLQFEGGGSYPVTITNPFNEQQEAQLEWYFEGWLRRPFLDRVTADQIRDSIPTYGKTLFDQVFADRKAYAAYTNLRPQISTVEFVIESASPEFQALHWEALQDPDLPRPLALDCTMVRRPQQAMVVAATPNPSPTINLLVVTARPGEEKDVNYRTISRPLIEAIQQARVPINVELLRPGTYRALENHLQAKGAGYYHIVHFDAHGGLATFEQIANEQQESDAILFKDRYGRSDVEPYAGVKAFLFLEGETPGQSDPVEAQELAHLLTNQGIPVCILNACQSAKQVRQNLDVGSQKSEDGGDDLQLQTLNSNIQNPETSLGSRLMTAGMQMVVAMGYSVSVTAATILMEKLYAELFTQKPLAEAIRLGRRELHNRKTRKGWFNMTVELEDWLLPVVYGSSAVRFDLQEMSARDKATYYQAKASRYRFTQPTYGFVGRDLEILKIEKSLLRRNVLLLRGMGGTGKTTLLSYLREWWQTTQFAKDVFYFGYDERAYTLEQIIQNVGQRVYDEFEWSSVQPLSLAAKAEMLAETLRSEPYGLMLDNLESVTGQDLAIQNTLPKAEQTKLKDFLQKLVGGKTRVVLGSRSSEDWLAQVYRDNRYALQGLDPQSRTELAEKILEKHVGSNPRIEQLRQDKDFGRLMTLLAGYPLAMEVVLANLARQSPTEILAALDAADVNLDSGSDDKTQSILKCVEYSHSNLSPQAQKLLLCLAPFKGVFVQLVSSSYIQELQKLEPFQGYDFSQFENAIQDAINWGLLSPHDAGLSGILTIQPIFPYFLKTKLAELDEATRDALETGFKNHYQDLAGQYQQLMNSKDPQERQLGLSFTRLEYDNLYAALQIGLKFFAKGVLSIYGCLDEFLKLNQDKQTKIQLARDVYVAIDKYPEEQRDQEVELSLLALLDGIALGYYQSQNYEAAQKYYQITIQIINKLEDVPDELKGSLQASTYHQMGSVAQAQRHYEQAQQYYQQALDLKIELGDRYAQARTYHQMGSVAQEQRHYEQAQQYYQQALDLNIEFGDRYEQARTYHQIGSVAQAQRHYEQAQQYYQQALDLFIEFGDRYGQASTYYQLGQVAEETGDAENARAYYIEDLRITVEFNDEHGLGISLRNLARFYQTTQNEALLTEAAQILNTTSDELRQAFEQNQP</sequence>
<dbReference type="PANTHER" id="PTHR10098:SF108">
    <property type="entry name" value="TETRATRICOPEPTIDE REPEAT PROTEIN 28"/>
    <property type="match status" value="1"/>
</dbReference>
<evidence type="ECO:0000259" key="2">
    <source>
        <dbReference type="Pfam" id="PF00931"/>
    </source>
</evidence>
<dbReference type="PANTHER" id="PTHR10098">
    <property type="entry name" value="RAPSYN-RELATED"/>
    <property type="match status" value="1"/>
</dbReference>
<proteinExistence type="predicted"/>
<dbReference type="PROSITE" id="PS50293">
    <property type="entry name" value="TPR_REGION"/>
    <property type="match status" value="1"/>
</dbReference>
<keyword evidence="1" id="KW-0802">TPR repeat</keyword>
<feature type="domain" description="CHAT" evidence="3">
    <location>
        <begin position="102"/>
        <end position="401"/>
    </location>
</feature>
<name>A0A2W4WK65_9CYAN</name>
<dbReference type="PRINTS" id="PR00364">
    <property type="entry name" value="DISEASERSIST"/>
</dbReference>
<dbReference type="SUPFAM" id="SSF52540">
    <property type="entry name" value="P-loop containing nucleoside triphosphate hydrolases"/>
    <property type="match status" value="1"/>
</dbReference>
<reference evidence="4 5" key="2">
    <citation type="submission" date="2018-06" db="EMBL/GenBank/DDBJ databases">
        <title>Metagenomic assembly of (sub)arctic Cyanobacteria and their associated microbiome from non-axenic cultures.</title>
        <authorList>
            <person name="Baurain D."/>
        </authorList>
    </citation>
    <scope>NUCLEOTIDE SEQUENCE [LARGE SCALE GENOMIC DNA]</scope>
    <source>
        <strain evidence="4">ULC041bin1</strain>
    </source>
</reference>
<dbReference type="SMART" id="SM00028">
    <property type="entry name" value="TPR"/>
    <property type="match status" value="5"/>
</dbReference>
<dbReference type="InterPro" id="IPR011990">
    <property type="entry name" value="TPR-like_helical_dom_sf"/>
</dbReference>
<dbReference type="Proteomes" id="UP000249081">
    <property type="component" value="Unassembled WGS sequence"/>
</dbReference>
<accession>A0A2W4WK65</accession>
<feature type="repeat" description="TPR" evidence="1">
    <location>
        <begin position="960"/>
        <end position="993"/>
    </location>
</feature>
<dbReference type="InterPro" id="IPR002182">
    <property type="entry name" value="NB-ARC"/>
</dbReference>
<organism evidence="4 5">
    <name type="scientific">Shackletoniella antarctica</name>
    <dbReference type="NCBI Taxonomy" id="268115"/>
    <lineage>
        <taxon>Bacteria</taxon>
        <taxon>Bacillati</taxon>
        <taxon>Cyanobacteriota</taxon>
        <taxon>Cyanophyceae</taxon>
        <taxon>Oculatellales</taxon>
        <taxon>Oculatellaceae</taxon>
        <taxon>Shackletoniella</taxon>
    </lineage>
</organism>
<dbReference type="GO" id="GO:0043531">
    <property type="term" value="F:ADP binding"/>
    <property type="evidence" value="ECO:0007669"/>
    <property type="project" value="InterPro"/>
</dbReference>
<dbReference type="Pfam" id="PF00931">
    <property type="entry name" value="NB-ARC"/>
    <property type="match status" value="1"/>
</dbReference>
<dbReference type="Pfam" id="PF12770">
    <property type="entry name" value="CHAT"/>
    <property type="match status" value="1"/>
</dbReference>
<reference evidence="5" key="1">
    <citation type="submission" date="2018-04" db="EMBL/GenBank/DDBJ databases">
        <authorList>
            <person name="Cornet L."/>
        </authorList>
    </citation>
    <scope>NUCLEOTIDE SEQUENCE [LARGE SCALE GENOMIC DNA]</scope>
</reference>
<evidence type="ECO:0000313" key="5">
    <source>
        <dbReference type="Proteomes" id="UP000249081"/>
    </source>
</evidence>
<dbReference type="InterPro" id="IPR019734">
    <property type="entry name" value="TPR_rpt"/>
</dbReference>
<dbReference type="AlphaFoldDB" id="A0A2W4WK65"/>
<feature type="domain" description="NB-ARC" evidence="2">
    <location>
        <begin position="463"/>
        <end position="562"/>
    </location>
</feature>
<feature type="repeat" description="TPR" evidence="1">
    <location>
        <begin position="1040"/>
        <end position="1073"/>
    </location>
</feature>
<evidence type="ECO:0000256" key="1">
    <source>
        <dbReference type="PROSITE-ProRule" id="PRU00339"/>
    </source>
</evidence>
<feature type="repeat" description="TPR" evidence="1">
    <location>
        <begin position="1000"/>
        <end position="1033"/>
    </location>
</feature>
<dbReference type="Pfam" id="PF13424">
    <property type="entry name" value="TPR_12"/>
    <property type="match status" value="2"/>
</dbReference>
<dbReference type="Gene3D" id="3.40.50.300">
    <property type="entry name" value="P-loop containing nucleotide triphosphate hydrolases"/>
    <property type="match status" value="1"/>
</dbReference>
<dbReference type="EMBL" id="QBMN01000008">
    <property type="protein sequence ID" value="PZO45296.1"/>
    <property type="molecule type" value="Genomic_DNA"/>
</dbReference>